<feature type="compositionally biased region" description="Polar residues" evidence="12">
    <location>
        <begin position="1"/>
        <end position="11"/>
    </location>
</feature>
<dbReference type="FunFam" id="1.25.40.10:FF:000795">
    <property type="entry name" value="Tetratricopeptide repeat protein 25"/>
    <property type="match status" value="1"/>
</dbReference>
<sequence length="1066" mass="121212">MPAQQQTQANKGQGKGRHMKYSDSEDGKEQIPYEVYESAANTYFNNREYNKAINSYTKALELRPNDVNCLIARSRCYQELGDLEKALKDSDEVLAEEEKHVKGILQKAEVLYSLGDFETALMFFHRGKKIRPEIREFTLGIQKSTSAIENAVGSDSGVKLSSSGDLSSFFEAQEQKQTKKKGYSKPGGRKEEKKKDRAWNGKQNIKTVKELLGELYADQEYLNNLWKEIDENGAKTKTNEEIMELAQEGLRYLNSRTEFWQQQKPMYSRKRDKEMRDGTRRKASSAGSNKRDRTQWVIQKLEDIDDAQVQGDYQRSLKLARKVLKNVDGWTDDDLHNKQEMVASLHSCLGNAYLEMDEYEKALKEHNKDLEIAKTQNLEDAKSRALDNLGRVYARMSEFEKAVEVWEDKLPMAKSALEKTWLYHEIGRCYLEMGEHEKAEDYGEKSLAAAQEAKDDVWQLNATVLIAQAQVKCGELEASLDSFEKALDMARLQGDKQAETAIKKALEDVNQRIVKGIKDEATEWIVKIYTTDTMGAGTDANVYLIVYGYVDDKEIRKSSKITLDNKDNNFESGKCDEFPVKTFNFEKVTKIKIGHDNSGMSAAWHLNKVELESKESGKTYVFICDRWLADDKDDNLTEVELQERDSKNHDNSTGKRSPSPAGSDRSGRRSPKQDTKDTKQSEEDDKCKWTVTVYTTDMKGAGTDANVYFTMYGSSKDKTDLQSEKISLDNKDNNFESGHIDTFNVETLNFDKVEKIRIGHDNSGAFSGWHLEKVELENQSSKKKFTFHCDCWLSDDEDDHAIERELMEGIKTKTNDPVTWIIKVYTSDKNGAGTDANVYLTAFGKFDGKENVKSDKFNLDNEGNNFESGKCDVFEREMYDYDKVTKILIGHNNNGAFAGWHLHKLELNQLKHEFNSNLGTSKYVAIVTNKVELLNKTSSRKYTFICDQWLADNEEDKKTERMLTVEDYKKTEGKEKAGKGSLAKGKHNEKGHTGNKPKTPTGGRGQSKDNSQANKTKAQSKDNSQANKTKAQSKDNSQSNKTKAQSKDKSLQNKAKGQDKEKKSGK</sequence>
<feature type="compositionally biased region" description="Basic and acidic residues" evidence="12">
    <location>
        <begin position="1045"/>
        <end position="1066"/>
    </location>
</feature>
<dbReference type="SMART" id="SM00308">
    <property type="entry name" value="LH2"/>
    <property type="match status" value="2"/>
</dbReference>
<feature type="region of interest" description="Disordered" evidence="12">
    <location>
        <begin position="171"/>
        <end position="199"/>
    </location>
</feature>
<comment type="caution">
    <text evidence="14">The sequence shown here is derived from an EMBL/GenBank/DDBJ whole genome shotgun (WGS) entry which is preliminary data.</text>
</comment>
<evidence type="ECO:0000256" key="3">
    <source>
        <dbReference type="ARBA" id="ARBA00022737"/>
    </source>
</evidence>
<dbReference type="InterPro" id="IPR040111">
    <property type="entry name" value="ODAD4"/>
</dbReference>
<keyword evidence="5" id="KW-0206">Cytoskeleton</keyword>
<feature type="compositionally biased region" description="Polar residues" evidence="12">
    <location>
        <begin position="1008"/>
        <end position="1043"/>
    </location>
</feature>
<evidence type="ECO:0000313" key="15">
    <source>
        <dbReference type="Proteomes" id="UP001208570"/>
    </source>
</evidence>
<keyword evidence="4 10" id="KW-0802">TPR repeat</keyword>
<dbReference type="PROSITE" id="PS50095">
    <property type="entry name" value="PLAT"/>
    <property type="match status" value="3"/>
</dbReference>
<feature type="repeat" description="TPR" evidence="10">
    <location>
        <begin position="33"/>
        <end position="66"/>
    </location>
</feature>
<dbReference type="InterPro" id="IPR013105">
    <property type="entry name" value="TPR_2"/>
</dbReference>
<dbReference type="Pfam" id="PF13424">
    <property type="entry name" value="TPR_12"/>
    <property type="match status" value="2"/>
</dbReference>
<feature type="domain" description="PLAT" evidence="13">
    <location>
        <begin position="687"/>
        <end position="807"/>
    </location>
</feature>
<feature type="region of interest" description="Disordered" evidence="12">
    <location>
        <begin position="263"/>
        <end position="292"/>
    </location>
</feature>
<evidence type="ECO:0000256" key="7">
    <source>
        <dbReference type="ARBA" id="ARBA00034139"/>
    </source>
</evidence>
<dbReference type="GO" id="GO:0005930">
    <property type="term" value="C:axoneme"/>
    <property type="evidence" value="ECO:0007669"/>
    <property type="project" value="UniProtKB-SubCell"/>
</dbReference>
<feature type="region of interest" description="Disordered" evidence="12">
    <location>
        <begin position="971"/>
        <end position="1066"/>
    </location>
</feature>
<feature type="repeat" description="TPR" evidence="10">
    <location>
        <begin position="420"/>
        <end position="453"/>
    </location>
</feature>
<feature type="repeat" description="TPR" evidence="10">
    <location>
        <begin position="343"/>
        <end position="376"/>
    </location>
</feature>
<feature type="compositionally biased region" description="Basic and acidic residues" evidence="12">
    <location>
        <begin position="188"/>
        <end position="199"/>
    </location>
</feature>
<feature type="domain" description="PLAT" evidence="13">
    <location>
        <begin position="522"/>
        <end position="642"/>
    </location>
</feature>
<evidence type="ECO:0000256" key="1">
    <source>
        <dbReference type="ARBA" id="ARBA00004430"/>
    </source>
</evidence>
<evidence type="ECO:0000256" key="5">
    <source>
        <dbReference type="ARBA" id="ARBA00023212"/>
    </source>
</evidence>
<evidence type="ECO:0000256" key="11">
    <source>
        <dbReference type="SAM" id="Coils"/>
    </source>
</evidence>
<evidence type="ECO:0000256" key="10">
    <source>
        <dbReference type="PROSITE-ProRule" id="PRU00339"/>
    </source>
</evidence>
<dbReference type="InterPro" id="IPR001024">
    <property type="entry name" value="PLAT/LH2_dom"/>
</dbReference>
<keyword evidence="6" id="KW-0966">Cell projection</keyword>
<gene>
    <name evidence="14" type="ORF">LSH36_574g00002</name>
</gene>
<comment type="caution">
    <text evidence="9">Lacks conserved residue(s) required for the propagation of feature annotation.</text>
</comment>
<dbReference type="PROSITE" id="PS50293">
    <property type="entry name" value="TPR_REGION"/>
    <property type="match status" value="1"/>
</dbReference>
<proteinExistence type="predicted"/>
<feature type="repeat" description="TPR" evidence="10">
    <location>
        <begin position="383"/>
        <end position="416"/>
    </location>
</feature>
<organism evidence="14 15">
    <name type="scientific">Paralvinella palmiformis</name>
    <dbReference type="NCBI Taxonomy" id="53620"/>
    <lineage>
        <taxon>Eukaryota</taxon>
        <taxon>Metazoa</taxon>
        <taxon>Spiralia</taxon>
        <taxon>Lophotrochozoa</taxon>
        <taxon>Annelida</taxon>
        <taxon>Polychaeta</taxon>
        <taxon>Sedentaria</taxon>
        <taxon>Canalipalpata</taxon>
        <taxon>Terebellida</taxon>
        <taxon>Terebelliformia</taxon>
        <taxon>Alvinellidae</taxon>
        <taxon>Paralvinella</taxon>
    </lineage>
</organism>
<dbReference type="PROSITE" id="PS50005">
    <property type="entry name" value="TPR"/>
    <property type="match status" value="4"/>
</dbReference>
<dbReference type="AlphaFoldDB" id="A0AAD9J5H2"/>
<keyword evidence="3" id="KW-0677">Repeat</keyword>
<dbReference type="InterPro" id="IPR011990">
    <property type="entry name" value="TPR-like_helical_dom_sf"/>
</dbReference>
<evidence type="ECO:0000256" key="6">
    <source>
        <dbReference type="ARBA" id="ARBA00023273"/>
    </source>
</evidence>
<feature type="domain" description="PLAT" evidence="13">
    <location>
        <begin position="818"/>
        <end position="964"/>
    </location>
</feature>
<dbReference type="EMBL" id="JAODUP010000574">
    <property type="protein sequence ID" value="KAK2146997.1"/>
    <property type="molecule type" value="Genomic_DNA"/>
</dbReference>
<name>A0AAD9J5H2_9ANNE</name>
<protein>
    <recommendedName>
        <fullName evidence="7">Outer dynein arm-docking complex subunit 4</fullName>
    </recommendedName>
    <alternativeName>
        <fullName evidence="8">Tetratricopeptide repeat protein 25</fullName>
    </alternativeName>
</protein>
<evidence type="ECO:0000313" key="14">
    <source>
        <dbReference type="EMBL" id="KAK2146997.1"/>
    </source>
</evidence>
<feature type="compositionally biased region" description="Basic and acidic residues" evidence="12">
    <location>
        <begin position="269"/>
        <end position="280"/>
    </location>
</feature>
<dbReference type="Proteomes" id="UP001208570">
    <property type="component" value="Unassembled WGS sequence"/>
</dbReference>
<feature type="compositionally biased region" description="Basic and acidic residues" evidence="12">
    <location>
        <begin position="665"/>
        <end position="683"/>
    </location>
</feature>
<dbReference type="InterPro" id="IPR036392">
    <property type="entry name" value="PLAT/LH2_dom_sf"/>
</dbReference>
<keyword evidence="2" id="KW-0963">Cytoplasm</keyword>
<evidence type="ECO:0000256" key="2">
    <source>
        <dbReference type="ARBA" id="ARBA00022490"/>
    </source>
</evidence>
<dbReference type="InterPro" id="IPR019734">
    <property type="entry name" value="TPR_rpt"/>
</dbReference>
<feature type="coiled-coil region" evidence="11">
    <location>
        <begin position="349"/>
        <end position="376"/>
    </location>
</feature>
<dbReference type="CDD" id="cd01756">
    <property type="entry name" value="PLAT_repeat"/>
    <property type="match status" value="2"/>
</dbReference>
<keyword evidence="11" id="KW-0175">Coiled coil</keyword>
<evidence type="ECO:0000256" key="12">
    <source>
        <dbReference type="SAM" id="MobiDB-lite"/>
    </source>
</evidence>
<dbReference type="SUPFAM" id="SSF49723">
    <property type="entry name" value="Lipase/lipooxygenase domain (PLAT/LH2 domain)"/>
    <property type="match status" value="3"/>
</dbReference>
<reference evidence="14" key="1">
    <citation type="journal article" date="2023" name="Mol. Biol. Evol.">
        <title>Third-Generation Sequencing Reveals the Adaptive Role of the Epigenome in Three Deep-Sea Polychaetes.</title>
        <authorList>
            <person name="Perez M."/>
            <person name="Aroh O."/>
            <person name="Sun Y."/>
            <person name="Lan Y."/>
            <person name="Juniper S.K."/>
            <person name="Young C.R."/>
            <person name="Angers B."/>
            <person name="Qian P.Y."/>
        </authorList>
    </citation>
    <scope>NUCLEOTIDE SEQUENCE</scope>
    <source>
        <strain evidence="14">P08H-3</strain>
    </source>
</reference>
<feature type="region of interest" description="Disordered" evidence="12">
    <location>
        <begin position="642"/>
        <end position="683"/>
    </location>
</feature>
<dbReference type="SUPFAM" id="SSF48452">
    <property type="entry name" value="TPR-like"/>
    <property type="match status" value="1"/>
</dbReference>
<dbReference type="Pfam" id="PF01477">
    <property type="entry name" value="PLAT"/>
    <property type="match status" value="3"/>
</dbReference>
<evidence type="ECO:0000256" key="9">
    <source>
        <dbReference type="PROSITE-ProRule" id="PRU00152"/>
    </source>
</evidence>
<dbReference type="SMART" id="SM00028">
    <property type="entry name" value="TPR"/>
    <property type="match status" value="7"/>
</dbReference>
<evidence type="ECO:0000259" key="13">
    <source>
        <dbReference type="PROSITE" id="PS50095"/>
    </source>
</evidence>
<dbReference type="Gene3D" id="1.25.40.10">
    <property type="entry name" value="Tetratricopeptide repeat domain"/>
    <property type="match status" value="2"/>
</dbReference>
<feature type="compositionally biased region" description="Basic and acidic residues" evidence="12">
    <location>
        <begin position="642"/>
        <end position="653"/>
    </location>
</feature>
<evidence type="ECO:0000256" key="4">
    <source>
        <dbReference type="ARBA" id="ARBA00022803"/>
    </source>
</evidence>
<dbReference type="PANTHER" id="PTHR23040">
    <property type="match status" value="1"/>
</dbReference>
<evidence type="ECO:0000256" key="8">
    <source>
        <dbReference type="ARBA" id="ARBA00034143"/>
    </source>
</evidence>
<dbReference type="Gene3D" id="2.40.180.10">
    <property type="entry name" value="Catalase core domain"/>
    <property type="match status" value="3"/>
</dbReference>
<feature type="region of interest" description="Disordered" evidence="12">
    <location>
        <begin position="1"/>
        <end position="28"/>
    </location>
</feature>
<feature type="coiled-coil region" evidence="11">
    <location>
        <begin position="466"/>
        <end position="493"/>
    </location>
</feature>
<dbReference type="Pfam" id="PF07719">
    <property type="entry name" value="TPR_2"/>
    <property type="match status" value="1"/>
</dbReference>
<dbReference type="PANTHER" id="PTHR23040:SF1">
    <property type="entry name" value="OUTER DYNEIN ARM-DOCKING COMPLEX SUBUNIT 4"/>
    <property type="match status" value="1"/>
</dbReference>
<comment type="subcellular location">
    <subcellularLocation>
        <location evidence="1">Cytoplasm</location>
        <location evidence="1">Cytoskeleton</location>
        <location evidence="1">Cilium axoneme</location>
    </subcellularLocation>
</comment>
<accession>A0AAD9J5H2</accession>
<keyword evidence="15" id="KW-1185">Reference proteome</keyword>